<accession>A0A0A7ELV3</accession>
<reference evidence="12 13" key="1">
    <citation type="submission" date="2014-11" db="EMBL/GenBank/DDBJ databases">
        <title>Complete Genome Sequence of Pseudoalteromonas sp. Strain OCN003 Isolated from Kaneohe Bay, Oahu, Hawaii.</title>
        <authorList>
            <person name="Beurmann S."/>
            <person name="Videau P."/>
            <person name="Ushijima B."/>
            <person name="Smith A.M."/>
            <person name="Aeby G.S."/>
            <person name="Callahan S.M."/>
            <person name="Belcaid M."/>
        </authorList>
    </citation>
    <scope>NUCLEOTIDE SEQUENCE [LARGE SCALE GENOMIC DNA]</scope>
    <source>
        <strain evidence="12 13">OCN003</strain>
    </source>
</reference>
<keyword evidence="4 9" id="KW-0472">Membrane</keyword>
<dbReference type="eggNOG" id="COG0840">
    <property type="taxonomic scope" value="Bacteria"/>
</dbReference>
<keyword evidence="5 7" id="KW-0807">Transducer</keyword>
<sequence>MFTKLKLVQQLSISFGAMIGLMVLLSAISYFGLSRGYSNFVEYRELARDSNLAGAVQSELLEARLNALKFLKEENNENIELFNKRAEQLEQQLKLAKEEIVQPQRARLIRESYDKVETYKKGFKDVIALYQKRNDIVKTQLDQNGAKIRKNISQIIRSAYEDGDTDVTYFAALVQEQLLLGRLYTTKFLVTNTNQDYQRAIQEFKGLEQTINELDDNIQSIQRRALLDEARNSINLYVNGINNVYNVIIERNNTIKNVLNTVGPEISASLEEVKLSVKNDQNTLGPMVQSQSQNTTTTIIVVSVLVILVGSFLSWFITITIRKPIGGEPIDMEKIAKRIADGDLTMQFTNNGNESGIYKAMSEMVNTLRLIIDNLKSATNELTNSTAVLDQNTESSMQGAELQMEQLNQAVNSMNEMASTVADITQSAQLAADSANNADQQTLTGKNVVENTRDAISSLVSNIELVSNSIKNLESETESVGSILDVIRAIADQTNLLALNAAIEAARAGEQGRGFAVVADEVRSLASRTQQSTEEIQAMIHKLQNEAKTSVEQMNANLESARITTEKADKTNLALDSISESVGTIRDMNMQIAGASEEQNVVTQQITDSVTQVNEMAVQTVAGAEKAADTARGLVTIANNLQQLVNRFKV</sequence>
<dbReference type="PANTHER" id="PTHR32089:SF119">
    <property type="entry name" value="METHYL-ACCEPTING CHEMOTAXIS PROTEIN CTPL"/>
    <property type="match status" value="1"/>
</dbReference>
<feature type="coiled-coil region" evidence="8">
    <location>
        <begin position="390"/>
        <end position="417"/>
    </location>
</feature>
<dbReference type="Proteomes" id="UP000030341">
    <property type="component" value="Chromosome 2"/>
</dbReference>
<feature type="coiled-coil region" evidence="8">
    <location>
        <begin position="71"/>
        <end position="106"/>
    </location>
</feature>
<dbReference type="CDD" id="cd11386">
    <property type="entry name" value="MCP_signal"/>
    <property type="match status" value="1"/>
</dbReference>
<dbReference type="Gene3D" id="1.10.287.950">
    <property type="entry name" value="Methyl-accepting chemotaxis protein"/>
    <property type="match status" value="1"/>
</dbReference>
<evidence type="ECO:0000256" key="5">
    <source>
        <dbReference type="ARBA" id="ARBA00023224"/>
    </source>
</evidence>
<dbReference type="AlphaFoldDB" id="A0A0A7ELV3"/>
<keyword evidence="8" id="KW-0175">Coiled coil</keyword>
<feature type="domain" description="HBM" evidence="11">
    <location>
        <begin position="45"/>
        <end position="285"/>
    </location>
</feature>
<feature type="coiled-coil region" evidence="8">
    <location>
        <begin position="190"/>
        <end position="224"/>
    </location>
</feature>
<dbReference type="GO" id="GO:0007165">
    <property type="term" value="P:signal transduction"/>
    <property type="evidence" value="ECO:0007669"/>
    <property type="project" value="UniProtKB-KW"/>
</dbReference>
<organism evidence="12 13">
    <name type="scientific">Pseudoalteromonas piratica</name>
    <dbReference type="NCBI Taxonomy" id="1348114"/>
    <lineage>
        <taxon>Bacteria</taxon>
        <taxon>Pseudomonadati</taxon>
        <taxon>Pseudomonadota</taxon>
        <taxon>Gammaproteobacteria</taxon>
        <taxon>Alteromonadales</taxon>
        <taxon>Pseudoalteromonadaceae</taxon>
        <taxon>Pseudoalteromonas</taxon>
    </lineage>
</organism>
<evidence type="ECO:0000313" key="13">
    <source>
        <dbReference type="Proteomes" id="UP000030341"/>
    </source>
</evidence>
<dbReference type="SUPFAM" id="SSF58104">
    <property type="entry name" value="Methyl-accepting chemotaxis protein (MCP) signaling domain"/>
    <property type="match status" value="1"/>
</dbReference>
<dbReference type="SMART" id="SM00283">
    <property type="entry name" value="MA"/>
    <property type="match status" value="1"/>
</dbReference>
<name>A0A0A7ELV3_9GAMM</name>
<evidence type="ECO:0000256" key="8">
    <source>
        <dbReference type="SAM" id="Coils"/>
    </source>
</evidence>
<dbReference type="InterPro" id="IPR032255">
    <property type="entry name" value="HBM"/>
</dbReference>
<evidence type="ECO:0000256" key="6">
    <source>
        <dbReference type="ARBA" id="ARBA00029447"/>
    </source>
</evidence>
<keyword evidence="3 9" id="KW-1133">Transmembrane helix</keyword>
<dbReference type="RefSeq" id="WP_040135633.1">
    <property type="nucleotide sequence ID" value="NZ_CP009889.1"/>
</dbReference>
<dbReference type="InterPro" id="IPR004089">
    <property type="entry name" value="MCPsignal_dom"/>
</dbReference>
<comment type="subcellular location">
    <subcellularLocation>
        <location evidence="1">Membrane</location>
        <topology evidence="1">Multi-pass membrane protein</topology>
    </subcellularLocation>
</comment>
<gene>
    <name evidence="12" type="ORF">OM33_17955</name>
</gene>
<dbReference type="HOGENOM" id="CLU_000445_107_27_6"/>
<dbReference type="GO" id="GO:0016020">
    <property type="term" value="C:membrane"/>
    <property type="evidence" value="ECO:0007669"/>
    <property type="project" value="UniProtKB-SubCell"/>
</dbReference>
<feature type="transmembrane region" description="Helical" evidence="9">
    <location>
        <begin position="12"/>
        <end position="33"/>
    </location>
</feature>
<feature type="transmembrane region" description="Helical" evidence="9">
    <location>
        <begin position="299"/>
        <end position="321"/>
    </location>
</feature>
<dbReference type="STRING" id="1348114.OM33_17955"/>
<evidence type="ECO:0000256" key="2">
    <source>
        <dbReference type="ARBA" id="ARBA00022692"/>
    </source>
</evidence>
<dbReference type="PANTHER" id="PTHR32089">
    <property type="entry name" value="METHYL-ACCEPTING CHEMOTAXIS PROTEIN MCPB"/>
    <property type="match status" value="1"/>
</dbReference>
<evidence type="ECO:0000256" key="3">
    <source>
        <dbReference type="ARBA" id="ARBA00022989"/>
    </source>
</evidence>
<evidence type="ECO:0000313" key="12">
    <source>
        <dbReference type="EMBL" id="AIY66967.1"/>
    </source>
</evidence>
<dbReference type="PROSITE" id="PS51753">
    <property type="entry name" value="HBM"/>
    <property type="match status" value="1"/>
</dbReference>
<evidence type="ECO:0000256" key="7">
    <source>
        <dbReference type="PROSITE-ProRule" id="PRU00284"/>
    </source>
</evidence>
<feature type="domain" description="Methyl-accepting transducer" evidence="10">
    <location>
        <begin position="378"/>
        <end position="614"/>
    </location>
</feature>
<dbReference type="EMBL" id="CP009889">
    <property type="protein sequence ID" value="AIY66967.1"/>
    <property type="molecule type" value="Genomic_DNA"/>
</dbReference>
<dbReference type="OrthoDB" id="9795078at2"/>
<evidence type="ECO:0000256" key="4">
    <source>
        <dbReference type="ARBA" id="ARBA00023136"/>
    </source>
</evidence>
<dbReference type="GO" id="GO:0006935">
    <property type="term" value="P:chemotaxis"/>
    <property type="evidence" value="ECO:0007669"/>
    <property type="project" value="UniProtKB-ARBA"/>
</dbReference>
<dbReference type="SMART" id="SM01358">
    <property type="entry name" value="HBM"/>
    <property type="match status" value="1"/>
</dbReference>
<dbReference type="Pfam" id="PF16591">
    <property type="entry name" value="HBM"/>
    <property type="match status" value="1"/>
</dbReference>
<evidence type="ECO:0000256" key="1">
    <source>
        <dbReference type="ARBA" id="ARBA00004141"/>
    </source>
</evidence>
<comment type="similarity">
    <text evidence="6">Belongs to the methyl-accepting chemotaxis (MCP) protein family.</text>
</comment>
<dbReference type="PROSITE" id="PS50111">
    <property type="entry name" value="CHEMOTAXIS_TRANSDUC_2"/>
    <property type="match status" value="1"/>
</dbReference>
<dbReference type="Pfam" id="PF00015">
    <property type="entry name" value="MCPsignal"/>
    <property type="match status" value="1"/>
</dbReference>
<protein>
    <submittedName>
        <fullName evidence="12">Chemotaxis protein</fullName>
    </submittedName>
</protein>
<evidence type="ECO:0000259" key="11">
    <source>
        <dbReference type="PROSITE" id="PS51753"/>
    </source>
</evidence>
<evidence type="ECO:0000259" key="10">
    <source>
        <dbReference type="PROSITE" id="PS50111"/>
    </source>
</evidence>
<dbReference type="KEGG" id="pseo:OM33_17955"/>
<dbReference type="FunFam" id="1.10.287.950:FF:000001">
    <property type="entry name" value="Methyl-accepting chemotaxis sensory transducer"/>
    <property type="match status" value="1"/>
</dbReference>
<proteinExistence type="inferred from homology"/>
<keyword evidence="2 9" id="KW-0812">Transmembrane</keyword>
<evidence type="ECO:0000256" key="9">
    <source>
        <dbReference type="SAM" id="Phobius"/>
    </source>
</evidence>
<keyword evidence="13" id="KW-1185">Reference proteome</keyword>